<dbReference type="AlphaFoldDB" id="A0A1B2DI11"/>
<feature type="domain" description="Glycosyl transferase family 1" evidence="1">
    <location>
        <begin position="192"/>
        <end position="356"/>
    </location>
</feature>
<accession>A0A1B2DI11</accession>
<dbReference type="PANTHER" id="PTHR45947:SF14">
    <property type="entry name" value="SLL1723 PROTEIN"/>
    <property type="match status" value="1"/>
</dbReference>
<evidence type="ECO:0000259" key="2">
    <source>
        <dbReference type="Pfam" id="PF13439"/>
    </source>
</evidence>
<evidence type="ECO:0000259" key="1">
    <source>
        <dbReference type="Pfam" id="PF00534"/>
    </source>
</evidence>
<proteinExistence type="predicted"/>
<dbReference type="Pfam" id="PF13439">
    <property type="entry name" value="Glyco_transf_4"/>
    <property type="match status" value="1"/>
</dbReference>
<protein>
    <recommendedName>
        <fullName evidence="4">Glycosyl transferase family 1</fullName>
    </recommendedName>
</protein>
<reference evidence="3" key="1">
    <citation type="submission" date="2016-08" db="EMBL/GenBank/DDBJ databases">
        <title>Complete Genome Seqeunce of Paenibacillus sp. BIHB 4019 from tea rhizoplane.</title>
        <authorList>
            <person name="Thakur R."/>
            <person name="Swarnkar M.K."/>
            <person name="Gulati A."/>
        </authorList>
    </citation>
    <scope>NUCLEOTIDE SEQUENCE [LARGE SCALE GENOMIC DNA]</scope>
    <source>
        <strain evidence="3">BIHB4019</strain>
    </source>
</reference>
<dbReference type="PANTHER" id="PTHR45947">
    <property type="entry name" value="SULFOQUINOVOSYL TRANSFERASE SQD2"/>
    <property type="match status" value="1"/>
</dbReference>
<dbReference type="Pfam" id="PF00534">
    <property type="entry name" value="Glycos_transf_1"/>
    <property type="match status" value="1"/>
</dbReference>
<feature type="domain" description="Glycosyltransferase subfamily 4-like N-terminal" evidence="2">
    <location>
        <begin position="24"/>
        <end position="183"/>
    </location>
</feature>
<dbReference type="Gene3D" id="3.40.50.2000">
    <property type="entry name" value="Glycogen Phosphorylase B"/>
    <property type="match status" value="2"/>
</dbReference>
<dbReference type="InterPro" id="IPR001296">
    <property type="entry name" value="Glyco_trans_1"/>
</dbReference>
<sequence length="385" mass="43160">MRIGVLRNTFLPASETFIYEQLNQYRNVQVEVITREVANRDKFPNQWSINTIVGAAGSSLQKKLTKLLYTLTVTSTRHINRIVEQREIELVHAHFGVDAVYAVPVCKERGIPLFATFHGYDITRLPKLMPGPLSWLVYYMKFKRLVRDTTLFLAVSNHIKQKLMAHGVPEQKIKIHYIGIDLAKVFYREAPDRDTITIMTVGRLTEKKGIAYLIEAFHRLAARREHVRLVIAGDGPLRQELAELAASGAGSGRITFLGSIPHHEVLKRLSDSDIFCLPSVTAKDGDQEGLGMVILEASGTGLPVVATSSGGIKDAVQNGKTGYLVEERSAAQLEEKLDMLVTSQPLRAAIGQNGRAFVEQQFDLRLQTEKLEQLYKQYIGEKQHV</sequence>
<organism evidence="3">
    <name type="scientific">Paenibacillus sp. BIHB 4019</name>
    <dbReference type="NCBI Taxonomy" id="1870819"/>
    <lineage>
        <taxon>Bacteria</taxon>
        <taxon>Bacillati</taxon>
        <taxon>Bacillota</taxon>
        <taxon>Bacilli</taxon>
        <taxon>Bacillales</taxon>
        <taxon>Paenibacillaceae</taxon>
        <taxon>Paenibacillus</taxon>
    </lineage>
</organism>
<dbReference type="RefSeq" id="WP_099518542.1">
    <property type="nucleotide sequence ID" value="NZ_CP016808.1"/>
</dbReference>
<name>A0A1B2DI11_9BACL</name>
<evidence type="ECO:0008006" key="4">
    <source>
        <dbReference type="Google" id="ProtNLM"/>
    </source>
</evidence>
<dbReference type="InterPro" id="IPR050194">
    <property type="entry name" value="Glycosyltransferase_grp1"/>
</dbReference>
<dbReference type="EMBL" id="CP016808">
    <property type="protein sequence ID" value="ANY67333.1"/>
    <property type="molecule type" value="Genomic_DNA"/>
</dbReference>
<dbReference type="GO" id="GO:0016757">
    <property type="term" value="F:glycosyltransferase activity"/>
    <property type="evidence" value="ECO:0007669"/>
    <property type="project" value="InterPro"/>
</dbReference>
<dbReference type="InterPro" id="IPR028098">
    <property type="entry name" value="Glyco_trans_4-like_N"/>
</dbReference>
<evidence type="ECO:0000313" key="3">
    <source>
        <dbReference type="EMBL" id="ANY67333.1"/>
    </source>
</evidence>
<gene>
    <name evidence="3" type="ORF">BBD42_13250</name>
</gene>
<dbReference type="SUPFAM" id="SSF53756">
    <property type="entry name" value="UDP-Glycosyltransferase/glycogen phosphorylase"/>
    <property type="match status" value="1"/>
</dbReference>